<evidence type="ECO:0000313" key="4">
    <source>
        <dbReference type="Proteomes" id="UP001199642"/>
    </source>
</evidence>
<accession>A0ABY3RQ97</accession>
<reference evidence="3 4" key="1">
    <citation type="submission" date="2023-01" db="EMBL/GenBank/DDBJ databases">
        <title>Characterization of estradiol degrading bacteria Microbacterium sp. MZT7 and reveal degrading genes through genome analysis.</title>
        <authorList>
            <person name="Hao P."/>
            <person name="Gao Y."/>
        </authorList>
    </citation>
    <scope>NUCLEOTIDE SEQUENCE [LARGE SCALE GENOMIC DNA]</scope>
    <source>
        <strain evidence="3 4">MZT7</strain>
    </source>
</reference>
<dbReference type="Gene3D" id="3.40.50.1820">
    <property type="entry name" value="alpha/beta hydrolase"/>
    <property type="match status" value="1"/>
</dbReference>
<dbReference type="EMBL" id="CP082781">
    <property type="protein sequence ID" value="UGS25115.1"/>
    <property type="molecule type" value="Genomic_DNA"/>
</dbReference>
<protein>
    <submittedName>
        <fullName evidence="3">Lysophospholipase</fullName>
    </submittedName>
</protein>
<feature type="domain" description="AB hydrolase-1" evidence="2">
    <location>
        <begin position="70"/>
        <end position="217"/>
    </location>
</feature>
<evidence type="ECO:0000259" key="2">
    <source>
        <dbReference type="Pfam" id="PF12697"/>
    </source>
</evidence>
<gene>
    <name evidence="3" type="ORF">K8F61_10410</name>
</gene>
<sequence>MDVRSLVRSLDRLSPVLAAAATYPGYISAGRRLPVRPRDRATHDDARRRLRDLGGHRVIVYEWGTGPRAVLIVHGWRGRASQFGAIIRELLFAGYRVVAFDAPASGDSPGRRTHVGEYRRIIDALAQEEDGGSFHAVVAHSAGALAALTAVADGGISRRMVAIAPVVRYSALSEAFARGAGLGEKARIRQEGWFTRRLRRDGVDAASYDLLARELPADLRIQIVHDAGDGRSEVGESRRLAERHPGRVNVTESTGLGHTRILEADVTLDTVLEAVGAVAVAPGETTRPGVPAASRAGSGRDAA</sequence>
<organism evidence="3 4">
    <name type="scientific">Microbacterium resistens</name>
    <dbReference type="NCBI Taxonomy" id="156977"/>
    <lineage>
        <taxon>Bacteria</taxon>
        <taxon>Bacillati</taxon>
        <taxon>Actinomycetota</taxon>
        <taxon>Actinomycetes</taxon>
        <taxon>Micrococcales</taxon>
        <taxon>Microbacteriaceae</taxon>
        <taxon>Microbacterium</taxon>
    </lineage>
</organism>
<dbReference type="SUPFAM" id="SSF53474">
    <property type="entry name" value="alpha/beta-Hydrolases"/>
    <property type="match status" value="1"/>
</dbReference>
<dbReference type="InterPro" id="IPR029058">
    <property type="entry name" value="AB_hydrolase_fold"/>
</dbReference>
<name>A0ABY3RQ97_9MICO</name>
<proteinExistence type="predicted"/>
<dbReference type="RefSeq" id="WP_231818942.1">
    <property type="nucleotide sequence ID" value="NZ_CP082781.1"/>
</dbReference>
<dbReference type="InterPro" id="IPR000073">
    <property type="entry name" value="AB_hydrolase_1"/>
</dbReference>
<evidence type="ECO:0000256" key="1">
    <source>
        <dbReference type="SAM" id="MobiDB-lite"/>
    </source>
</evidence>
<feature type="compositionally biased region" description="Low complexity" evidence="1">
    <location>
        <begin position="292"/>
        <end position="303"/>
    </location>
</feature>
<dbReference type="Proteomes" id="UP001199642">
    <property type="component" value="Chromosome"/>
</dbReference>
<dbReference type="Pfam" id="PF12697">
    <property type="entry name" value="Abhydrolase_6"/>
    <property type="match status" value="1"/>
</dbReference>
<evidence type="ECO:0000313" key="3">
    <source>
        <dbReference type="EMBL" id="UGS25115.1"/>
    </source>
</evidence>
<keyword evidence="4" id="KW-1185">Reference proteome</keyword>
<feature type="region of interest" description="Disordered" evidence="1">
    <location>
        <begin position="283"/>
        <end position="303"/>
    </location>
</feature>